<dbReference type="EMBL" id="RXIC02000020">
    <property type="protein sequence ID" value="KAB1222673.1"/>
    <property type="molecule type" value="Genomic_DNA"/>
</dbReference>
<proteinExistence type="inferred from homology"/>
<dbReference type="PANTHER" id="PTHR31642">
    <property type="entry name" value="TRICHOTHECENE 3-O-ACETYLTRANSFERASE"/>
    <property type="match status" value="1"/>
</dbReference>
<evidence type="ECO:0000313" key="4">
    <source>
        <dbReference type="EMBL" id="KAB1222673.1"/>
    </source>
</evidence>
<evidence type="ECO:0000313" key="5">
    <source>
        <dbReference type="Proteomes" id="UP000516437"/>
    </source>
</evidence>
<name>A0A6A1WCS5_9ROSI</name>
<keyword evidence="5" id="KW-1185">Reference proteome</keyword>
<dbReference type="Proteomes" id="UP000516437">
    <property type="component" value="Chromosome 2"/>
</dbReference>
<sequence length="261" mass="29475">MEFVNSWAETARGLPLTVPPFLDRSILKARTPPKLLSHDLHEFAEIEDISEIDKAYKEEMIYSSFCFEPEKLEQLKKNAMEDGALEKCTTFEALSAFVWRARTQALRMRPDQQVRVLIAVDGRSRSEPPIPKGYFGNAVIVTNSTCSASHLLENPLSFAVGLVQKAISKATDSSMRAAIDYFEIARAWPSRTAVLLVTAWSKLSFHCADFGWGEPIFHGPVDFPERETIIFVSHGKQRKSIHTRLGLPDSAMKIYEELTRI</sequence>
<dbReference type="GO" id="GO:0016747">
    <property type="term" value="F:acyltransferase activity, transferring groups other than amino-acyl groups"/>
    <property type="evidence" value="ECO:0007669"/>
    <property type="project" value="TreeGrafter"/>
</dbReference>
<evidence type="ECO:0000256" key="1">
    <source>
        <dbReference type="ARBA" id="ARBA00009861"/>
    </source>
</evidence>
<reference evidence="4 5" key="1">
    <citation type="journal article" date="2019" name="Plant Biotechnol. J.">
        <title>The red bayberry genome and genetic basis of sex determination.</title>
        <authorList>
            <person name="Jia H.M."/>
            <person name="Jia H.J."/>
            <person name="Cai Q.L."/>
            <person name="Wang Y."/>
            <person name="Zhao H.B."/>
            <person name="Yang W.F."/>
            <person name="Wang G.Y."/>
            <person name="Li Y.H."/>
            <person name="Zhan D.L."/>
            <person name="Shen Y.T."/>
            <person name="Niu Q.F."/>
            <person name="Chang L."/>
            <person name="Qiu J."/>
            <person name="Zhao L."/>
            <person name="Xie H.B."/>
            <person name="Fu W.Y."/>
            <person name="Jin J."/>
            <person name="Li X.W."/>
            <person name="Jiao Y."/>
            <person name="Zhou C.C."/>
            <person name="Tu T."/>
            <person name="Chai C.Y."/>
            <person name="Gao J.L."/>
            <person name="Fan L.J."/>
            <person name="van de Weg E."/>
            <person name="Wang J.Y."/>
            <person name="Gao Z.S."/>
        </authorList>
    </citation>
    <scope>NUCLEOTIDE SEQUENCE [LARGE SCALE GENOMIC DNA]</scope>
    <source>
        <tissue evidence="4">Leaves</tissue>
    </source>
</reference>
<dbReference type="InterPro" id="IPR023213">
    <property type="entry name" value="CAT-like_dom_sf"/>
</dbReference>
<evidence type="ECO:0000256" key="3">
    <source>
        <dbReference type="ARBA" id="ARBA00023315"/>
    </source>
</evidence>
<accession>A0A6A1WCS5</accession>
<dbReference type="InterPro" id="IPR050317">
    <property type="entry name" value="Plant_Fungal_Acyltransferase"/>
</dbReference>
<gene>
    <name evidence="4" type="ORF">CJ030_MR2G007430</name>
</gene>
<dbReference type="PANTHER" id="PTHR31642:SF310">
    <property type="entry name" value="FATTY ALCOHOL:CAFFEOYL-COA ACYLTRANSFERASE"/>
    <property type="match status" value="1"/>
</dbReference>
<protein>
    <submittedName>
        <fullName evidence="4">Omega-hydroxypalmitate O-feruloyl transferase</fullName>
    </submittedName>
</protein>
<comment type="caution">
    <text evidence="4">The sequence shown here is derived from an EMBL/GenBank/DDBJ whole genome shotgun (WGS) entry which is preliminary data.</text>
</comment>
<keyword evidence="2 4" id="KW-0808">Transferase</keyword>
<dbReference type="Gene3D" id="3.30.559.10">
    <property type="entry name" value="Chloramphenicol acetyltransferase-like domain"/>
    <property type="match status" value="2"/>
</dbReference>
<organism evidence="4 5">
    <name type="scientific">Morella rubra</name>
    <name type="common">Chinese bayberry</name>
    <dbReference type="NCBI Taxonomy" id="262757"/>
    <lineage>
        <taxon>Eukaryota</taxon>
        <taxon>Viridiplantae</taxon>
        <taxon>Streptophyta</taxon>
        <taxon>Embryophyta</taxon>
        <taxon>Tracheophyta</taxon>
        <taxon>Spermatophyta</taxon>
        <taxon>Magnoliopsida</taxon>
        <taxon>eudicotyledons</taxon>
        <taxon>Gunneridae</taxon>
        <taxon>Pentapetalae</taxon>
        <taxon>rosids</taxon>
        <taxon>fabids</taxon>
        <taxon>Fagales</taxon>
        <taxon>Myricaceae</taxon>
        <taxon>Morella</taxon>
    </lineage>
</organism>
<keyword evidence="3" id="KW-0012">Acyltransferase</keyword>
<comment type="similarity">
    <text evidence="1">Belongs to the plant acyltransferase family.</text>
</comment>
<dbReference type="FunFam" id="3.30.559.10:FF:000008">
    <property type="entry name" value="Tryptamine hydroxycinnamoyl transferase"/>
    <property type="match status" value="1"/>
</dbReference>
<evidence type="ECO:0000256" key="2">
    <source>
        <dbReference type="ARBA" id="ARBA00022679"/>
    </source>
</evidence>
<dbReference type="Pfam" id="PF02458">
    <property type="entry name" value="Transferase"/>
    <property type="match status" value="1"/>
</dbReference>
<dbReference type="OrthoDB" id="671439at2759"/>
<dbReference type="AlphaFoldDB" id="A0A6A1WCS5"/>